<accession>A0A376GZA4</accession>
<dbReference type="InterPro" id="IPR000432">
    <property type="entry name" value="DNA_mismatch_repair_MutS_C"/>
</dbReference>
<evidence type="ECO:0000259" key="5">
    <source>
        <dbReference type="SMART" id="SM00534"/>
    </source>
</evidence>
<feature type="transmembrane region" description="Helical" evidence="4">
    <location>
        <begin position="160"/>
        <end position="179"/>
    </location>
</feature>
<dbReference type="GO" id="GO:0140664">
    <property type="term" value="F:ATP-dependent DNA damage sensor activity"/>
    <property type="evidence" value="ECO:0007669"/>
    <property type="project" value="InterPro"/>
</dbReference>
<dbReference type="Pfam" id="PF00488">
    <property type="entry name" value="MutS_V"/>
    <property type="match status" value="1"/>
</dbReference>
<dbReference type="PANTHER" id="PTHR11361:SF152">
    <property type="entry name" value="DNA MISMATCH REPAIR PROTEIN"/>
    <property type="match status" value="1"/>
</dbReference>
<dbReference type="GO" id="GO:0005829">
    <property type="term" value="C:cytosol"/>
    <property type="evidence" value="ECO:0007669"/>
    <property type="project" value="TreeGrafter"/>
</dbReference>
<dbReference type="OrthoDB" id="9802448at2"/>
<keyword evidence="4" id="KW-1133">Transmembrane helix</keyword>
<dbReference type="InterPro" id="IPR045076">
    <property type="entry name" value="MutS"/>
</dbReference>
<keyword evidence="2" id="KW-0067">ATP-binding</keyword>
<gene>
    <name evidence="6" type="primary">mutS_1</name>
    <name evidence="6" type="ORF">NCTC12360_01797</name>
</gene>
<evidence type="ECO:0000256" key="3">
    <source>
        <dbReference type="ARBA" id="ARBA00023125"/>
    </source>
</evidence>
<evidence type="ECO:0000256" key="2">
    <source>
        <dbReference type="ARBA" id="ARBA00022840"/>
    </source>
</evidence>
<dbReference type="GO" id="GO:0030983">
    <property type="term" value="F:mismatched DNA binding"/>
    <property type="evidence" value="ECO:0007669"/>
    <property type="project" value="InterPro"/>
</dbReference>
<dbReference type="GO" id="GO:0006298">
    <property type="term" value="P:mismatch repair"/>
    <property type="evidence" value="ECO:0007669"/>
    <property type="project" value="InterPro"/>
</dbReference>
<dbReference type="RefSeq" id="WP_060813624.1">
    <property type="nucleotide sequence ID" value="NZ_JANKAM010000002.1"/>
</dbReference>
<dbReference type="SUPFAM" id="SSF52540">
    <property type="entry name" value="P-loop containing nucleoside triphosphate hydrolases"/>
    <property type="match status" value="1"/>
</dbReference>
<keyword evidence="7" id="KW-1185">Reference proteome</keyword>
<dbReference type="AlphaFoldDB" id="A0A376GZA4"/>
<protein>
    <submittedName>
        <fullName evidence="6">DNA mismatch repair protein</fullName>
    </submittedName>
</protein>
<dbReference type="EMBL" id="UFYW01000001">
    <property type="protein sequence ID" value="STD83333.1"/>
    <property type="molecule type" value="Genomic_DNA"/>
</dbReference>
<keyword evidence="4" id="KW-0472">Membrane</keyword>
<dbReference type="SMART" id="SM00534">
    <property type="entry name" value="MUTSac"/>
    <property type="match status" value="1"/>
</dbReference>
<evidence type="ECO:0000313" key="7">
    <source>
        <dbReference type="Proteomes" id="UP000254807"/>
    </source>
</evidence>
<keyword evidence="4" id="KW-0812">Transmembrane</keyword>
<sequence length="548" mass="62406">MDAKYMVILIILFVSALIIGLDTWNRIKLRRRVKQEWGKFPRQPRFDKEESLKKAWMVEKDFYPHDSEIDDITWYDLDLFEVFEMINSTYSSVGSEALYQQLRNFQFKPDRQLTALIDFFAANPKIREDTQYTFAQLGKLDNNFSKNYLASGKKESIGNLPVFILLGCLPIVGLILIAFGFLPGIAVILISVLFNTVYYSIKKATLETELNSMRYLVQTVACGNKIAKLATPLQEQIKKELLPLKKIPRFGVSFRSKNGSEGDMLFEYINIIFMLPFISYHYVVTLLARYNQQAIALWELLGKLEIACAILNFRTYMPITCIPEFKKGTVSAKGTYHPLLTEAVMNDVDWQTNTLVTGSNASGKSTYVKSIAINCLLAQTVQTAVAESFTMEPGHVLTSMAVEDDLFEGDSYFVAEIKSIKRLLEQVQQKERCYCFVDEILKGTNTIERIAASASIIHWLSRYPSLAFIATHDIELTEILKNDCSNIHFSEQVTADDGISFDYKVKQGPSTSRNAIALLRVLGYPKSIVEQAENEAAYFNQQRTWQDL</sequence>
<dbReference type="Proteomes" id="UP000254807">
    <property type="component" value="Unassembled WGS sequence"/>
</dbReference>
<feature type="transmembrane region" description="Helical" evidence="4">
    <location>
        <begin position="265"/>
        <end position="283"/>
    </location>
</feature>
<organism evidence="6 7">
    <name type="scientific">Enterococcus gallinarum</name>
    <dbReference type="NCBI Taxonomy" id="1353"/>
    <lineage>
        <taxon>Bacteria</taxon>
        <taxon>Bacillati</taxon>
        <taxon>Bacillota</taxon>
        <taxon>Bacilli</taxon>
        <taxon>Lactobacillales</taxon>
        <taxon>Enterococcaceae</taxon>
        <taxon>Enterococcus</taxon>
    </lineage>
</organism>
<feature type="transmembrane region" description="Helical" evidence="4">
    <location>
        <begin position="6"/>
        <end position="24"/>
    </location>
</feature>
<dbReference type="GO" id="GO:0005524">
    <property type="term" value="F:ATP binding"/>
    <property type="evidence" value="ECO:0007669"/>
    <property type="project" value="UniProtKB-KW"/>
</dbReference>
<evidence type="ECO:0000313" key="6">
    <source>
        <dbReference type="EMBL" id="STD83333.1"/>
    </source>
</evidence>
<dbReference type="Gene3D" id="3.40.50.300">
    <property type="entry name" value="P-loop containing nucleotide triphosphate hydrolases"/>
    <property type="match status" value="1"/>
</dbReference>
<feature type="transmembrane region" description="Helical" evidence="4">
    <location>
        <begin position="185"/>
        <end position="201"/>
    </location>
</feature>
<evidence type="ECO:0000256" key="1">
    <source>
        <dbReference type="ARBA" id="ARBA00022741"/>
    </source>
</evidence>
<proteinExistence type="predicted"/>
<dbReference type="PANTHER" id="PTHR11361">
    <property type="entry name" value="DNA MISMATCH REPAIR PROTEIN MUTS FAMILY MEMBER"/>
    <property type="match status" value="1"/>
</dbReference>
<keyword evidence="3" id="KW-0238">DNA-binding</keyword>
<evidence type="ECO:0000256" key="4">
    <source>
        <dbReference type="SAM" id="Phobius"/>
    </source>
</evidence>
<name>A0A376GZA4_ENTGA</name>
<feature type="domain" description="DNA mismatch repair proteins mutS family" evidence="5">
    <location>
        <begin position="351"/>
        <end position="537"/>
    </location>
</feature>
<reference evidence="6 7" key="1">
    <citation type="submission" date="2018-06" db="EMBL/GenBank/DDBJ databases">
        <authorList>
            <consortium name="Pathogen Informatics"/>
            <person name="Doyle S."/>
        </authorList>
    </citation>
    <scope>NUCLEOTIDE SEQUENCE [LARGE SCALE GENOMIC DNA]</scope>
    <source>
        <strain evidence="6 7">NCTC12360</strain>
    </source>
</reference>
<dbReference type="InterPro" id="IPR027417">
    <property type="entry name" value="P-loop_NTPase"/>
</dbReference>
<keyword evidence="1" id="KW-0547">Nucleotide-binding</keyword>